<feature type="compositionally biased region" description="Pro residues" evidence="1">
    <location>
        <begin position="180"/>
        <end position="192"/>
    </location>
</feature>
<feature type="region of interest" description="Disordered" evidence="1">
    <location>
        <begin position="37"/>
        <end position="93"/>
    </location>
</feature>
<feature type="signal peptide" evidence="2">
    <location>
        <begin position="1"/>
        <end position="17"/>
    </location>
</feature>
<gene>
    <name evidence="3" type="ORF">TBRA_LOCUS12218</name>
</gene>
<organism evidence="3 4">
    <name type="scientific">Trichogramma brassicae</name>
    <dbReference type="NCBI Taxonomy" id="86971"/>
    <lineage>
        <taxon>Eukaryota</taxon>
        <taxon>Metazoa</taxon>
        <taxon>Ecdysozoa</taxon>
        <taxon>Arthropoda</taxon>
        <taxon>Hexapoda</taxon>
        <taxon>Insecta</taxon>
        <taxon>Pterygota</taxon>
        <taxon>Neoptera</taxon>
        <taxon>Endopterygota</taxon>
        <taxon>Hymenoptera</taxon>
        <taxon>Apocrita</taxon>
        <taxon>Proctotrupomorpha</taxon>
        <taxon>Chalcidoidea</taxon>
        <taxon>Trichogrammatidae</taxon>
        <taxon>Trichogramma</taxon>
    </lineage>
</organism>
<evidence type="ECO:0000313" key="4">
    <source>
        <dbReference type="Proteomes" id="UP000479190"/>
    </source>
</evidence>
<evidence type="ECO:0000256" key="2">
    <source>
        <dbReference type="SAM" id="SignalP"/>
    </source>
</evidence>
<dbReference type="Proteomes" id="UP000479190">
    <property type="component" value="Unassembled WGS sequence"/>
</dbReference>
<feature type="compositionally biased region" description="Low complexity" evidence="1">
    <location>
        <begin position="76"/>
        <end position="88"/>
    </location>
</feature>
<dbReference type="EMBL" id="CADCXV010001030">
    <property type="protein sequence ID" value="CAB0040515.1"/>
    <property type="molecule type" value="Genomic_DNA"/>
</dbReference>
<name>A0A6H5IXD3_9HYME</name>
<evidence type="ECO:0000313" key="3">
    <source>
        <dbReference type="EMBL" id="CAB0040515.1"/>
    </source>
</evidence>
<feature type="chain" id="PRO_5026054969" evidence="2">
    <location>
        <begin position="18"/>
        <end position="269"/>
    </location>
</feature>
<keyword evidence="4" id="KW-1185">Reference proteome</keyword>
<keyword evidence="2" id="KW-0732">Signal</keyword>
<proteinExistence type="predicted"/>
<dbReference type="AlphaFoldDB" id="A0A6H5IXD3"/>
<reference evidence="3 4" key="1">
    <citation type="submission" date="2020-02" db="EMBL/GenBank/DDBJ databases">
        <authorList>
            <person name="Ferguson B K."/>
        </authorList>
    </citation>
    <scope>NUCLEOTIDE SEQUENCE [LARGE SCALE GENOMIC DNA]</scope>
</reference>
<accession>A0A6H5IXD3</accession>
<feature type="region of interest" description="Disordered" evidence="1">
    <location>
        <begin position="161"/>
        <end position="269"/>
    </location>
</feature>
<protein>
    <submittedName>
        <fullName evidence="3">Uncharacterized protein</fullName>
    </submittedName>
</protein>
<sequence length="269" mass="29371">MLRLTQLLLMLLERVRLLMLLHRLKHQSIWAHHVTDRADRLRRQRRRPRHTNGAFGGSTLTSQFSGISPSRDRRSIAAGGSARNSSSSCCEPAKTSVAISPSHSSTWFRAAISASNISQRSSSVTMLLGSGDVSLLVTACAGAGRACCDVAVACERASSRRPFAPTPVSGNGSLPDRRSPPNPPGSPPPPLGHPERPETIRRRPTPPASPPARAVTTLRRQALPWRDNSPARPPHRGWPLPPRWRKLRPKRNPLSNAGQQWATSPAHAF</sequence>
<feature type="compositionally biased region" description="Polar residues" evidence="1">
    <location>
        <begin position="253"/>
        <end position="263"/>
    </location>
</feature>
<evidence type="ECO:0000256" key="1">
    <source>
        <dbReference type="SAM" id="MobiDB-lite"/>
    </source>
</evidence>
<feature type="compositionally biased region" description="Polar residues" evidence="1">
    <location>
        <begin position="58"/>
        <end position="68"/>
    </location>
</feature>